<evidence type="ECO:0000313" key="2">
    <source>
        <dbReference type="EMBL" id="ADD95741.1"/>
    </source>
</evidence>
<protein>
    <submittedName>
        <fullName evidence="2">Uncharacterized protein</fullName>
    </submittedName>
</protein>
<organism evidence="2">
    <name type="scientific">uncultured organism MedDCM-OCT-S04-C2</name>
    <dbReference type="NCBI Taxonomy" id="743613"/>
    <lineage>
        <taxon>unclassified sequences</taxon>
        <taxon>environmental samples</taxon>
    </lineage>
</organism>
<feature type="transmembrane region" description="Helical" evidence="1">
    <location>
        <begin position="25"/>
        <end position="52"/>
    </location>
</feature>
<sequence>MHVNVLYTTVRHSPEGVYFGEDVELVVILALVAFIFSLPFFPGIAIICIFGLNYTFHYILSSSWSSVAAPLPGIALSTLGDAWMAAMQWVGIDAPQCAEILGSMLPKVQQLWQACPEANDVLLAWDAFCDNHEGMYAVLFLAEPWVVELFVWFCNWLRIDVRDVVAPPPSPLRSGKSISD</sequence>
<keyword evidence="1" id="KW-0812">Transmembrane</keyword>
<proteinExistence type="predicted"/>
<name>D6PJ40_9ZZZZ</name>
<accession>D6PJ40</accession>
<reference evidence="2" key="1">
    <citation type="journal article" date="2010" name="ISME J.">
        <title>Metagenome of the Mediterranean deep chlorophyll maximum studied by direct and fosmid library 454 pyrosequencing.</title>
        <authorList>
            <person name="Ghai R."/>
            <person name="Martin-Cuadrado A.B."/>
            <person name="Molto A.G."/>
            <person name="Heredia I.G."/>
            <person name="Cabrera R."/>
            <person name="Martin J."/>
            <person name="Verdu M."/>
            <person name="Deschamps P."/>
            <person name="Moreira D."/>
            <person name="Lopez-Garcia P."/>
            <person name="Mira A."/>
            <person name="Rodriguez-Valera F."/>
        </authorList>
    </citation>
    <scope>NUCLEOTIDE SEQUENCE</scope>
</reference>
<dbReference type="AlphaFoldDB" id="D6PJ40"/>
<evidence type="ECO:0000256" key="1">
    <source>
        <dbReference type="SAM" id="Phobius"/>
    </source>
</evidence>
<dbReference type="EMBL" id="GU943090">
    <property type="protein sequence ID" value="ADD95741.1"/>
    <property type="molecule type" value="Genomic_DNA"/>
</dbReference>
<keyword evidence="1" id="KW-1133">Transmembrane helix</keyword>
<keyword evidence="1" id="KW-0472">Membrane</keyword>